<dbReference type="Proteomes" id="UP000009096">
    <property type="component" value="Chromosome 3"/>
</dbReference>
<protein>
    <submittedName>
        <fullName evidence="1">Uncharacterized protein</fullName>
    </submittedName>
</protein>
<name>W7MH01_GIBM7</name>
<accession>W7MH01</accession>
<reference evidence="1 2" key="1">
    <citation type="journal article" date="2010" name="Nature">
        <title>Comparative genomics reveals mobile pathogenicity chromosomes in Fusarium.</title>
        <authorList>
            <person name="Ma L.J."/>
            <person name="van der Does H.C."/>
            <person name="Borkovich K.A."/>
            <person name="Coleman J.J."/>
            <person name="Daboussi M.J."/>
            <person name="Di Pietro A."/>
            <person name="Dufresne M."/>
            <person name="Freitag M."/>
            <person name="Grabherr M."/>
            <person name="Henrissat B."/>
            <person name="Houterman P.M."/>
            <person name="Kang S."/>
            <person name="Shim W.B."/>
            <person name="Woloshuk C."/>
            <person name="Xie X."/>
            <person name="Xu J.R."/>
            <person name="Antoniw J."/>
            <person name="Baker S.E."/>
            <person name="Bluhm B.H."/>
            <person name="Breakspear A."/>
            <person name="Brown D.W."/>
            <person name="Butchko R.A."/>
            <person name="Chapman S."/>
            <person name="Coulson R."/>
            <person name="Coutinho P.M."/>
            <person name="Danchin E.G."/>
            <person name="Diener A."/>
            <person name="Gale L.R."/>
            <person name="Gardiner D.M."/>
            <person name="Goff S."/>
            <person name="Hammond-Kosack K.E."/>
            <person name="Hilburn K."/>
            <person name="Hua-Van A."/>
            <person name="Jonkers W."/>
            <person name="Kazan K."/>
            <person name="Kodira C.D."/>
            <person name="Koehrsen M."/>
            <person name="Kumar L."/>
            <person name="Lee Y.H."/>
            <person name="Li L."/>
            <person name="Manners J.M."/>
            <person name="Miranda-Saavedra D."/>
            <person name="Mukherjee M."/>
            <person name="Park G."/>
            <person name="Park J."/>
            <person name="Park S.Y."/>
            <person name="Proctor R.H."/>
            <person name="Regev A."/>
            <person name="Ruiz-Roldan M.C."/>
            <person name="Sain D."/>
            <person name="Sakthikumar S."/>
            <person name="Sykes S."/>
            <person name="Schwartz D.C."/>
            <person name="Turgeon B.G."/>
            <person name="Wapinski I."/>
            <person name="Yoder O."/>
            <person name="Young S."/>
            <person name="Zeng Q."/>
            <person name="Zhou S."/>
            <person name="Galagan J."/>
            <person name="Cuomo C.A."/>
            <person name="Kistler H.C."/>
            <person name="Rep M."/>
        </authorList>
    </citation>
    <scope>NUCLEOTIDE SEQUENCE [LARGE SCALE GENOMIC DNA]</scope>
    <source>
        <strain evidence="2">M3125 / FGSC 7600</strain>
    </source>
</reference>
<dbReference type="VEuPathDB" id="FungiDB:FVEG_05266"/>
<organism evidence="1 2">
    <name type="scientific">Gibberella moniliformis (strain M3125 / FGSC 7600)</name>
    <name type="common">Maize ear and stalk rot fungus</name>
    <name type="synonym">Fusarium verticillioides</name>
    <dbReference type="NCBI Taxonomy" id="334819"/>
    <lineage>
        <taxon>Eukaryota</taxon>
        <taxon>Fungi</taxon>
        <taxon>Dikarya</taxon>
        <taxon>Ascomycota</taxon>
        <taxon>Pezizomycotina</taxon>
        <taxon>Sordariomycetes</taxon>
        <taxon>Hypocreomycetidae</taxon>
        <taxon>Hypocreales</taxon>
        <taxon>Nectriaceae</taxon>
        <taxon>Fusarium</taxon>
        <taxon>Fusarium fujikuroi species complex</taxon>
    </lineage>
</organism>
<evidence type="ECO:0000313" key="1">
    <source>
        <dbReference type="EMBL" id="EWG44072.1"/>
    </source>
</evidence>
<gene>
    <name evidence="1" type="ORF">FVEG_05266</name>
</gene>
<proteinExistence type="predicted"/>
<keyword evidence="2" id="KW-1185">Reference proteome</keyword>
<dbReference type="AlphaFoldDB" id="W7MH01"/>
<sequence length="138" mass="16133">MAADRAVSRRWTNSYEFVLFFSHGMSRIKLMLLSRSLKGQNCVNHEFSILIQTYGAYNASFRKIGRWLTKNTLKNYTRLYQYNRPAFQLIYHCRNPNECSIQLRTKFVWLGLFPATSKTGFCISTGGSGLHYLNRRTD</sequence>
<dbReference type="GeneID" id="30063273"/>
<evidence type="ECO:0000313" key="2">
    <source>
        <dbReference type="Proteomes" id="UP000009096"/>
    </source>
</evidence>
<dbReference type="EMBL" id="DS022247">
    <property type="protein sequence ID" value="EWG44072.1"/>
    <property type="molecule type" value="Genomic_DNA"/>
</dbReference>
<dbReference type="RefSeq" id="XP_018750263.1">
    <property type="nucleotide sequence ID" value="XM_018893413.1"/>
</dbReference>